<dbReference type="EMBL" id="JACCBT010000001">
    <property type="protein sequence ID" value="NYE10859.1"/>
    <property type="molecule type" value="Genomic_DNA"/>
</dbReference>
<feature type="transmembrane region" description="Helical" evidence="1">
    <location>
        <begin position="127"/>
        <end position="144"/>
    </location>
</feature>
<name>A0A7Y9G6N5_9ACTN</name>
<comment type="caution">
    <text evidence="2">The sequence shown here is derived from an EMBL/GenBank/DDBJ whole genome shotgun (WGS) entry which is preliminary data.</text>
</comment>
<feature type="transmembrane region" description="Helical" evidence="1">
    <location>
        <begin position="100"/>
        <end position="121"/>
    </location>
</feature>
<keyword evidence="3" id="KW-1185">Reference proteome</keyword>
<feature type="transmembrane region" description="Helical" evidence="1">
    <location>
        <begin position="64"/>
        <end position="88"/>
    </location>
</feature>
<keyword evidence="1" id="KW-1133">Transmembrane helix</keyword>
<dbReference type="RefSeq" id="WP_179832327.1">
    <property type="nucleotide sequence ID" value="NZ_BMRD01000006.1"/>
</dbReference>
<evidence type="ECO:0000313" key="2">
    <source>
        <dbReference type="EMBL" id="NYE10859.1"/>
    </source>
</evidence>
<evidence type="ECO:0000313" key="3">
    <source>
        <dbReference type="Proteomes" id="UP000591272"/>
    </source>
</evidence>
<organism evidence="2 3">
    <name type="scientific">Actinomadura citrea</name>
    <dbReference type="NCBI Taxonomy" id="46158"/>
    <lineage>
        <taxon>Bacteria</taxon>
        <taxon>Bacillati</taxon>
        <taxon>Actinomycetota</taxon>
        <taxon>Actinomycetes</taxon>
        <taxon>Streptosporangiales</taxon>
        <taxon>Thermomonosporaceae</taxon>
        <taxon>Actinomadura</taxon>
    </lineage>
</organism>
<dbReference type="Proteomes" id="UP000591272">
    <property type="component" value="Unassembled WGS sequence"/>
</dbReference>
<sequence length="157" mass="15556">MTAGSASNHSDTAAARVPFRALLRTSLIASGFAAAATEAISAVVRAAGVQLAVGDPGGSASSVVPVNAGACAISIAMVMVIGTGIAALINRRSSRPARTYAIVTSVLVLVSLIAPLTAAATSMGTKLTLVAAHLVAAAIIVPMVSRRLAGNRQDGPR</sequence>
<proteinExistence type="predicted"/>
<gene>
    <name evidence="2" type="ORF">BJ999_001155</name>
</gene>
<dbReference type="Pfam" id="PF19545">
    <property type="entry name" value="DUF6069"/>
    <property type="match status" value="1"/>
</dbReference>
<keyword evidence="1" id="KW-0812">Transmembrane</keyword>
<accession>A0A7Y9G6N5</accession>
<reference evidence="2 3" key="1">
    <citation type="submission" date="2020-07" db="EMBL/GenBank/DDBJ databases">
        <title>Sequencing the genomes of 1000 actinobacteria strains.</title>
        <authorList>
            <person name="Klenk H.-P."/>
        </authorList>
    </citation>
    <scope>NUCLEOTIDE SEQUENCE [LARGE SCALE GENOMIC DNA]</scope>
    <source>
        <strain evidence="2 3">DSM 43461</strain>
    </source>
</reference>
<evidence type="ECO:0000256" key="1">
    <source>
        <dbReference type="SAM" id="Phobius"/>
    </source>
</evidence>
<feature type="transmembrane region" description="Helical" evidence="1">
    <location>
        <begin position="21"/>
        <end position="44"/>
    </location>
</feature>
<dbReference type="AlphaFoldDB" id="A0A7Y9G6N5"/>
<keyword evidence="1" id="KW-0472">Membrane</keyword>
<protein>
    <submittedName>
        <fullName evidence="2">Uncharacterized protein</fullName>
    </submittedName>
</protein>
<dbReference type="InterPro" id="IPR045713">
    <property type="entry name" value="DUF6069"/>
</dbReference>